<reference evidence="1" key="1">
    <citation type="submission" date="2018-01" db="EMBL/GenBank/DDBJ databases">
        <authorList>
            <person name="Mao J.F."/>
        </authorList>
    </citation>
    <scope>NUCLEOTIDE SEQUENCE</scope>
    <source>
        <strain evidence="1">Huo1</strain>
        <tissue evidence="1">Leaf</tissue>
    </source>
</reference>
<evidence type="ECO:0000313" key="2">
    <source>
        <dbReference type="Proteomes" id="UP000298416"/>
    </source>
</evidence>
<sequence length="100" mass="11217">MVACLMYLTATRPDIQHVVSILCSFLHCANQEHLRAAKRVLRYLKGTQGYGVRFMEVQEMQLIGYVDSDWGGSAEDMKGTTCLCFSLGWDASHGAQRSKK</sequence>
<organism evidence="1">
    <name type="scientific">Salvia splendens</name>
    <name type="common">Scarlet sage</name>
    <dbReference type="NCBI Taxonomy" id="180675"/>
    <lineage>
        <taxon>Eukaryota</taxon>
        <taxon>Viridiplantae</taxon>
        <taxon>Streptophyta</taxon>
        <taxon>Embryophyta</taxon>
        <taxon>Tracheophyta</taxon>
        <taxon>Spermatophyta</taxon>
        <taxon>Magnoliopsida</taxon>
        <taxon>eudicotyledons</taxon>
        <taxon>Gunneridae</taxon>
        <taxon>Pentapetalae</taxon>
        <taxon>asterids</taxon>
        <taxon>lamiids</taxon>
        <taxon>Lamiales</taxon>
        <taxon>Lamiaceae</taxon>
        <taxon>Nepetoideae</taxon>
        <taxon>Mentheae</taxon>
        <taxon>Salviinae</taxon>
        <taxon>Salvia</taxon>
        <taxon>Salvia subgen. Calosphace</taxon>
        <taxon>core Calosphace</taxon>
    </lineage>
</organism>
<dbReference type="Proteomes" id="UP000298416">
    <property type="component" value="Unassembled WGS sequence"/>
</dbReference>
<evidence type="ECO:0000313" key="1">
    <source>
        <dbReference type="EMBL" id="KAG6385483.1"/>
    </source>
</evidence>
<evidence type="ECO:0008006" key="3">
    <source>
        <dbReference type="Google" id="ProtNLM"/>
    </source>
</evidence>
<dbReference type="AlphaFoldDB" id="A0A8X8YZ71"/>
<dbReference type="PANTHER" id="PTHR11439">
    <property type="entry name" value="GAG-POL-RELATED RETROTRANSPOSON"/>
    <property type="match status" value="1"/>
</dbReference>
<keyword evidence="2" id="KW-1185">Reference proteome</keyword>
<proteinExistence type="predicted"/>
<reference evidence="1" key="2">
    <citation type="submission" date="2020-08" db="EMBL/GenBank/DDBJ databases">
        <title>Plant Genome Project.</title>
        <authorList>
            <person name="Zhang R.-G."/>
        </authorList>
    </citation>
    <scope>NUCLEOTIDE SEQUENCE</scope>
    <source>
        <strain evidence="1">Huo1</strain>
        <tissue evidence="1">Leaf</tissue>
    </source>
</reference>
<name>A0A8X8YZ71_SALSN</name>
<dbReference type="EMBL" id="PNBA02000022">
    <property type="protein sequence ID" value="KAG6385483.1"/>
    <property type="molecule type" value="Genomic_DNA"/>
</dbReference>
<comment type="caution">
    <text evidence="1">The sequence shown here is derived from an EMBL/GenBank/DDBJ whole genome shotgun (WGS) entry which is preliminary data.</text>
</comment>
<accession>A0A8X8YZ71</accession>
<dbReference type="PANTHER" id="PTHR11439:SF503">
    <property type="entry name" value="CYSTEINE-RICH RLK (RECEPTOR-LIKE PROTEIN KINASE) 8"/>
    <property type="match status" value="1"/>
</dbReference>
<gene>
    <name evidence="1" type="ORF">SASPL_154318</name>
</gene>
<protein>
    <recommendedName>
        <fullName evidence="3">Mitochondrial protein</fullName>
    </recommendedName>
</protein>